<dbReference type="Proteomes" id="UP000192756">
    <property type="component" value="Unassembled WGS sequence"/>
</dbReference>
<dbReference type="OrthoDB" id="9810755at2"/>
<dbReference type="SUPFAM" id="SSF51735">
    <property type="entry name" value="NAD(P)-binding Rossmann-fold domains"/>
    <property type="match status" value="1"/>
</dbReference>
<sequence>MKIVCIGSGNVATHMANAFKENEADIVQVWSKDFNNALALAAETGAQAVADLKEIDQDADLYLIAVKDDAIVKVVRALQEVNGLVVHTSGATDMEVLAGIKNYGVFYPLQTFSKAEPIDFIHVPLCLEANSPENLSALRLIAVKLSPLIYEVSTQKRKILHLAGVFACNFVNHMYRLSQQIVEKNEIDFEILRPLIMETAVKVQHALPENVQTGPAIRNDRQTLLKHEELLHKSPHLKEIYAILSNSIKKTR</sequence>
<feature type="domain" description="DUF2520" evidence="2">
    <location>
        <begin position="123"/>
        <end position="247"/>
    </location>
</feature>
<evidence type="ECO:0000259" key="2">
    <source>
        <dbReference type="Pfam" id="PF10728"/>
    </source>
</evidence>
<dbReference type="InterPro" id="IPR018931">
    <property type="entry name" value="DUF2520"/>
</dbReference>
<dbReference type="PANTHER" id="PTHR40459:SF1">
    <property type="entry name" value="CONSERVED HYPOTHETICAL ALANINE AND LEUCINE RICH PROTEIN"/>
    <property type="match status" value="1"/>
</dbReference>
<accession>A0A1W1ZLL6</accession>
<dbReference type="RefSeq" id="WP_084237138.1">
    <property type="nucleotide sequence ID" value="NZ_FWXT01000001.1"/>
</dbReference>
<dbReference type="EMBL" id="FWXT01000001">
    <property type="protein sequence ID" value="SMC49267.1"/>
    <property type="molecule type" value="Genomic_DNA"/>
</dbReference>
<dbReference type="InterPro" id="IPR008927">
    <property type="entry name" value="6-PGluconate_DH-like_C_sf"/>
</dbReference>
<dbReference type="Pfam" id="PF10728">
    <property type="entry name" value="DUF2520"/>
    <property type="match status" value="1"/>
</dbReference>
<dbReference type="Pfam" id="PF03807">
    <property type="entry name" value="F420_oxidored"/>
    <property type="match status" value="1"/>
</dbReference>
<dbReference type="AlphaFoldDB" id="A0A1W1ZLL6"/>
<protein>
    <submittedName>
        <fullName evidence="3">Predicted oxidoreductase, contains short-chain dehydrogenase (SDR) and DUF2520 domains</fullName>
    </submittedName>
</protein>
<feature type="domain" description="Pyrroline-5-carboxylate reductase catalytic N-terminal" evidence="1">
    <location>
        <begin position="2"/>
        <end position="81"/>
    </location>
</feature>
<evidence type="ECO:0000313" key="3">
    <source>
        <dbReference type="EMBL" id="SMC49267.1"/>
    </source>
</evidence>
<gene>
    <name evidence="3" type="ORF">SAMN04488524_0841</name>
</gene>
<dbReference type="InterPro" id="IPR028939">
    <property type="entry name" value="P5C_Rdtase_cat_N"/>
</dbReference>
<dbReference type="Gene3D" id="3.40.50.720">
    <property type="entry name" value="NAD(P)-binding Rossmann-like Domain"/>
    <property type="match status" value="1"/>
</dbReference>
<dbReference type="SUPFAM" id="SSF48179">
    <property type="entry name" value="6-phosphogluconate dehydrogenase C-terminal domain-like"/>
    <property type="match status" value="1"/>
</dbReference>
<dbReference type="Gene3D" id="1.10.1040.20">
    <property type="entry name" value="ProC-like, C-terminal domain"/>
    <property type="match status" value="1"/>
</dbReference>
<keyword evidence="4" id="KW-1185">Reference proteome</keyword>
<evidence type="ECO:0000313" key="4">
    <source>
        <dbReference type="Proteomes" id="UP000192756"/>
    </source>
</evidence>
<organism evidence="3 4">
    <name type="scientific">Pedobacter africanus</name>
    <dbReference type="NCBI Taxonomy" id="151894"/>
    <lineage>
        <taxon>Bacteria</taxon>
        <taxon>Pseudomonadati</taxon>
        <taxon>Bacteroidota</taxon>
        <taxon>Sphingobacteriia</taxon>
        <taxon>Sphingobacteriales</taxon>
        <taxon>Sphingobacteriaceae</taxon>
        <taxon>Pedobacter</taxon>
    </lineage>
</organism>
<proteinExistence type="predicted"/>
<reference evidence="4" key="1">
    <citation type="submission" date="2017-04" db="EMBL/GenBank/DDBJ databases">
        <authorList>
            <person name="Varghese N."/>
            <person name="Submissions S."/>
        </authorList>
    </citation>
    <scope>NUCLEOTIDE SEQUENCE [LARGE SCALE GENOMIC DNA]</scope>
    <source>
        <strain evidence="4">DSM 12126</strain>
    </source>
</reference>
<dbReference type="InterPro" id="IPR037108">
    <property type="entry name" value="TM1727-like_C_sf"/>
</dbReference>
<name>A0A1W1ZLL6_9SPHI</name>
<dbReference type="STRING" id="151894.SAMN04488524_0841"/>
<dbReference type="InterPro" id="IPR036291">
    <property type="entry name" value="NAD(P)-bd_dom_sf"/>
</dbReference>
<evidence type="ECO:0000259" key="1">
    <source>
        <dbReference type="Pfam" id="PF03807"/>
    </source>
</evidence>
<dbReference type="PANTHER" id="PTHR40459">
    <property type="entry name" value="CONSERVED HYPOTHETICAL ALANINE AND LEUCINE RICH PROTEIN"/>
    <property type="match status" value="1"/>
</dbReference>